<evidence type="ECO:0000256" key="4">
    <source>
        <dbReference type="ARBA" id="ARBA00022989"/>
    </source>
</evidence>
<feature type="transmembrane region" description="Helical" evidence="6">
    <location>
        <begin position="319"/>
        <end position="339"/>
    </location>
</feature>
<comment type="subcellular location">
    <subcellularLocation>
        <location evidence="1">Cell membrane</location>
        <topology evidence="1">Multi-pass membrane protein</topology>
    </subcellularLocation>
</comment>
<dbReference type="PANTHER" id="PTHR30250:SF11">
    <property type="entry name" value="O-ANTIGEN TRANSPORTER-RELATED"/>
    <property type="match status" value="1"/>
</dbReference>
<evidence type="ECO:0000313" key="9">
    <source>
        <dbReference type="EMBL" id="CYV89059.1"/>
    </source>
</evidence>
<keyword evidence="4 6" id="KW-1133">Transmembrane helix</keyword>
<proteinExistence type="predicted"/>
<keyword evidence="3 6" id="KW-0812">Transmembrane</keyword>
<gene>
    <name evidence="8" type="primary">cps6P</name>
    <name evidence="11" type="synonym">cps16Q</name>
    <name evidence="9" type="ORF">ERS132370_01275</name>
    <name evidence="10" type="ORF">ERS132444_01987</name>
    <name evidence="12" type="ORF">SHY70_03945</name>
</gene>
<feature type="transmembrane region" description="Helical" evidence="6">
    <location>
        <begin position="114"/>
        <end position="137"/>
    </location>
</feature>
<feature type="transmembrane region" description="Helical" evidence="6">
    <location>
        <begin position="205"/>
        <end position="223"/>
    </location>
</feature>
<dbReference type="Proteomes" id="UP001270004">
    <property type="component" value="Unassembled WGS sequence"/>
</dbReference>
<keyword evidence="5 6" id="KW-0472">Membrane</keyword>
<dbReference type="Proteomes" id="UP000072933">
    <property type="component" value="Unassembled WGS sequence"/>
</dbReference>
<dbReference type="EMBL" id="HQ694980">
    <property type="protein sequence ID" value="ADU03252.1"/>
    <property type="molecule type" value="Genomic_DNA"/>
</dbReference>
<dbReference type="EMBL" id="FIID01000013">
    <property type="protein sequence ID" value="CYV89059.1"/>
    <property type="molecule type" value="Genomic_DNA"/>
</dbReference>
<feature type="transmembrane region" description="Helical" evidence="6">
    <location>
        <begin position="288"/>
        <end position="313"/>
    </location>
</feature>
<protein>
    <submittedName>
        <fullName evidence="7">CPS16R</fullName>
    </submittedName>
    <submittedName>
        <fullName evidence="8">Capsular polysaccharide repeat unit transporter</fullName>
    </submittedName>
    <submittedName>
        <fullName evidence="9">O-antigen and teichoic acid export protein</fullName>
    </submittedName>
    <submittedName>
        <fullName evidence="12">Oligosaccharide flippase family protein</fullName>
    </submittedName>
</protein>
<feature type="transmembrane region" description="Helical" evidence="6">
    <location>
        <begin position="48"/>
        <end position="70"/>
    </location>
</feature>
<evidence type="ECO:0000256" key="6">
    <source>
        <dbReference type="SAM" id="Phobius"/>
    </source>
</evidence>
<evidence type="ECO:0000256" key="1">
    <source>
        <dbReference type="ARBA" id="ARBA00004651"/>
    </source>
</evidence>
<feature type="transmembrane region" description="Helical" evidence="6">
    <location>
        <begin position="82"/>
        <end position="102"/>
    </location>
</feature>
<evidence type="ECO:0000313" key="11">
    <source>
        <dbReference type="EMBL" id="FAA01013.1"/>
    </source>
</evidence>
<feature type="transmembrane region" description="Helical" evidence="6">
    <location>
        <begin position="144"/>
        <end position="165"/>
    </location>
</feature>
<dbReference type="Pfam" id="PF01943">
    <property type="entry name" value="Polysacc_synt"/>
    <property type="match status" value="1"/>
</dbReference>
<dbReference type="EMBL" id="FIIF01000019">
    <property type="protein sequence ID" value="CYV99444.1"/>
    <property type="molecule type" value="Genomic_DNA"/>
</dbReference>
<evidence type="ECO:0000313" key="14">
    <source>
        <dbReference type="Proteomes" id="UP000074825"/>
    </source>
</evidence>
<feature type="transmembrane region" description="Helical" evidence="6">
    <location>
        <begin position="351"/>
        <end position="370"/>
    </location>
</feature>
<evidence type="ECO:0000313" key="12">
    <source>
        <dbReference type="EMBL" id="MDX5037431.1"/>
    </source>
</evidence>
<reference evidence="12" key="5">
    <citation type="submission" date="2023-11" db="EMBL/GenBank/DDBJ databases">
        <title>Antimicrobial resistance in invasive Streptococcus suis isolated in Spain and the associated genetic mechanisms.</title>
        <authorList>
            <person name="Uruen C."/>
            <person name="Arenas J.A."/>
        </authorList>
    </citation>
    <scope>NUCLEOTIDE SEQUENCE</scope>
    <source>
        <strain evidence="12">Ss_70</strain>
    </source>
</reference>
<feature type="transmembrane region" description="Helical" evidence="6">
    <location>
        <begin position="7"/>
        <end position="28"/>
    </location>
</feature>
<dbReference type="InterPro" id="IPR050833">
    <property type="entry name" value="Poly_Biosynth_Transport"/>
</dbReference>
<feature type="transmembrane region" description="Helical" evidence="6">
    <location>
        <begin position="407"/>
        <end position="425"/>
    </location>
</feature>
<evidence type="ECO:0000313" key="8">
    <source>
        <dbReference type="EMBL" id="BAM94560.1"/>
    </source>
</evidence>
<feature type="transmembrane region" description="Helical" evidence="6">
    <location>
        <begin position="243"/>
        <end position="267"/>
    </location>
</feature>
<dbReference type="EMBL" id="BR001008">
    <property type="protein sequence ID" value="FAA01013.1"/>
    <property type="molecule type" value="Genomic_DNA"/>
</dbReference>
<name>E9NQ25_STRSU</name>
<dbReference type="AlphaFoldDB" id="E9NQ25"/>
<keyword evidence="2" id="KW-1003">Cell membrane</keyword>
<evidence type="ECO:0000256" key="3">
    <source>
        <dbReference type="ARBA" id="ARBA00022692"/>
    </source>
</evidence>
<reference evidence="13 14" key="4">
    <citation type="submission" date="2016-02" db="EMBL/GenBank/DDBJ databases">
        <authorList>
            <consortium name="Pathogen Informatics"/>
        </authorList>
    </citation>
    <scope>NUCLEOTIDE SEQUENCE [LARGE SCALE GENOMIC DNA]</scope>
    <source>
        <strain evidence="9 13">LSS8</strain>
        <strain evidence="10 14">LSS82</strain>
    </source>
</reference>
<feature type="transmembrane region" description="Helical" evidence="6">
    <location>
        <begin position="376"/>
        <end position="395"/>
    </location>
</feature>
<evidence type="ECO:0000313" key="10">
    <source>
        <dbReference type="EMBL" id="CYV99444.1"/>
    </source>
</evidence>
<dbReference type="GO" id="GO:0005886">
    <property type="term" value="C:plasma membrane"/>
    <property type="evidence" value="ECO:0007669"/>
    <property type="project" value="UniProtKB-SubCell"/>
</dbReference>
<evidence type="ECO:0000256" key="2">
    <source>
        <dbReference type="ARBA" id="ARBA00022475"/>
    </source>
</evidence>
<evidence type="ECO:0000256" key="5">
    <source>
        <dbReference type="ARBA" id="ARBA00023136"/>
    </source>
</evidence>
<reference evidence="7" key="2">
    <citation type="journal article" date="2011" name="Vet. Microbiol.">
        <title>The cps locus of Streptococcus suis serotype 16: Development of a serotype-specific PCR assay.</title>
        <authorList>
            <person name="Wang K."/>
            <person name="Fan W."/>
            <person name="Wisselink H."/>
            <person name="Lu C."/>
        </authorList>
    </citation>
    <scope>NUCLEOTIDE SEQUENCE</scope>
    <source>
        <strain evidence="7">2627</strain>
    </source>
</reference>
<dbReference type="EMBL" id="AB737818">
    <property type="protein sequence ID" value="BAM94560.1"/>
    <property type="molecule type" value="Genomic_DNA"/>
</dbReference>
<dbReference type="Proteomes" id="UP000074825">
    <property type="component" value="Unassembled WGS sequence"/>
</dbReference>
<sequence>MSKKSIVVSGLVYTIGTILIQGLTFITLPIYTRVISQEVYGQFSLYNSWIGIVSLFIGLQLGGTLGPGWVRYREKFDDFVSTIVVSSVVFFLPIWGLSFLLSNPLSTLFGLPSWIVPLLFLQSFMNVLQGLLTTYLVQIQQSMLTLLISVLSAVVNISLSLFLIFSMENDFLARIMANSTTTGIFACISLIYFYKKIGIHFQKDYLRYGLTISIPLIFHGLGHNVLNQFDRIMLGRMLTLSDVALYSFGYTLASILQIVFTSLNTVWCPWYFEKKRNGDKDLLKYVHYYLAVGLFATLGFLTIYPELAILLGGEEYQSSIGFIPMIIVGIFFVFLYSFPANIQFYSGNTKFLPIGTLIAGLLNVSMNFVLIPTLGIYGAALTTTASYLLLLALHYRVVKRKYAYNEVAVPTFIKIVGLVVVYTGLMTAFAVSIWIRWTLGLFVLLIYGYIYRKEISLLLQKKKGK</sequence>
<feature type="transmembrane region" description="Helical" evidence="6">
    <location>
        <begin position="431"/>
        <end position="451"/>
    </location>
</feature>
<dbReference type="InterPro" id="IPR002797">
    <property type="entry name" value="Polysacc_synth"/>
</dbReference>
<dbReference type="PANTHER" id="PTHR30250">
    <property type="entry name" value="PST FAMILY PREDICTED COLANIC ACID TRANSPORTER"/>
    <property type="match status" value="1"/>
</dbReference>
<reference evidence="8" key="3">
    <citation type="journal article" date="2013" name="Appl. Environ. Microbiol.">
        <title>Genetic analysis of capsular polysaccharide synthesis gene clusters from all serotypes of Streptococcus suis: potential mechanisms for generation of capsular variation.</title>
        <authorList>
            <person name="Okura M."/>
            <person name="Takamatsu D."/>
            <person name="Maruyama F."/>
            <person name="Nozawa T."/>
            <person name="Nakagawa I."/>
            <person name="Osaki M."/>
            <person name="Sekizaki T."/>
            <person name="Gottschalk M."/>
            <person name="Kumagai Y."/>
            <person name="Hamada S."/>
        </authorList>
    </citation>
    <scope>NUCLEOTIDE SEQUENCE</scope>
    <source>
        <strain evidence="8">2524</strain>
        <strain evidence="11">2726</strain>
    </source>
</reference>
<evidence type="ECO:0000313" key="13">
    <source>
        <dbReference type="Proteomes" id="UP000072933"/>
    </source>
</evidence>
<reference evidence="7" key="1">
    <citation type="submission" date="2010-12" db="EMBL/GenBank/DDBJ databases">
        <authorList>
            <person name="Wang K.C."/>
            <person name="Fan W.X."/>
            <person name="Lu C.P."/>
        </authorList>
    </citation>
    <scope>NUCLEOTIDE SEQUENCE</scope>
    <source>
        <strain evidence="7">2627</strain>
    </source>
</reference>
<dbReference type="EMBL" id="JAWWZK010000005">
    <property type="protein sequence ID" value="MDX5037431.1"/>
    <property type="molecule type" value="Genomic_DNA"/>
</dbReference>
<dbReference type="RefSeq" id="WP_015647010.1">
    <property type="nucleotide sequence ID" value="NZ_CEDB01000008.1"/>
</dbReference>
<feature type="transmembrane region" description="Helical" evidence="6">
    <location>
        <begin position="171"/>
        <end position="193"/>
    </location>
</feature>
<accession>E9NQ25</accession>
<evidence type="ECO:0000313" key="7">
    <source>
        <dbReference type="EMBL" id="ADU03252.1"/>
    </source>
</evidence>
<organism evidence="7">
    <name type="scientific">Streptococcus suis</name>
    <dbReference type="NCBI Taxonomy" id="1307"/>
    <lineage>
        <taxon>Bacteria</taxon>
        <taxon>Bacillati</taxon>
        <taxon>Bacillota</taxon>
        <taxon>Bacilli</taxon>
        <taxon>Lactobacillales</taxon>
        <taxon>Streptococcaceae</taxon>
        <taxon>Streptococcus</taxon>
    </lineage>
</organism>